<sequence length="20" mass="2330">MVVHCPRYDYGKVDLGCDRC</sequence>
<dbReference type="PaxDb" id="29760-VIT_00s0259g00030.t01"/>
<evidence type="ECO:0000313" key="1">
    <source>
        <dbReference type="EMBL" id="CCB45185.1"/>
    </source>
</evidence>
<dbReference type="AlphaFoldDB" id="F6GZ07"/>
<reference evidence="2" key="1">
    <citation type="journal article" date="2007" name="Nature">
        <title>The grapevine genome sequence suggests ancestral hexaploidization in major angiosperm phyla.</title>
        <authorList>
            <consortium name="The French-Italian Public Consortium for Grapevine Genome Characterization."/>
            <person name="Jaillon O."/>
            <person name="Aury J.-M."/>
            <person name="Noel B."/>
            <person name="Policriti A."/>
            <person name="Clepet C."/>
            <person name="Casagrande A."/>
            <person name="Choisne N."/>
            <person name="Aubourg S."/>
            <person name="Vitulo N."/>
            <person name="Jubin C."/>
            <person name="Vezzi A."/>
            <person name="Legeai F."/>
            <person name="Hugueney P."/>
            <person name="Dasilva C."/>
            <person name="Horner D."/>
            <person name="Mica E."/>
            <person name="Jublot D."/>
            <person name="Poulain J."/>
            <person name="Bruyere C."/>
            <person name="Billault A."/>
            <person name="Segurens B."/>
            <person name="Gouyvenoux M."/>
            <person name="Ugarte E."/>
            <person name="Cattonaro F."/>
            <person name="Anthouard V."/>
            <person name="Vico V."/>
            <person name="Del Fabbro C."/>
            <person name="Alaux M."/>
            <person name="Di Gaspero G."/>
            <person name="Dumas V."/>
            <person name="Felice N."/>
            <person name="Paillard S."/>
            <person name="Juman I."/>
            <person name="Moroldo M."/>
            <person name="Scalabrin S."/>
            <person name="Canaguier A."/>
            <person name="Le Clainche I."/>
            <person name="Malacrida G."/>
            <person name="Durand E."/>
            <person name="Pesole G."/>
            <person name="Laucou V."/>
            <person name="Chatelet P."/>
            <person name="Merdinoglu D."/>
            <person name="Delledonne M."/>
            <person name="Pezzotti M."/>
            <person name="Lecharny A."/>
            <person name="Scarpelli C."/>
            <person name="Artiguenave F."/>
            <person name="Pe M.E."/>
            <person name="Valle G."/>
            <person name="Morgante M."/>
            <person name="Caboche M."/>
            <person name="Adam-Blondon A.-F."/>
            <person name="Weissenbach J."/>
            <person name="Quetier F."/>
            <person name="Wincker P."/>
        </authorList>
    </citation>
    <scope>NUCLEOTIDE SEQUENCE [LARGE SCALE GENOMIC DNA]</scope>
    <source>
        <strain evidence="2">cv. Pinot noir / PN40024</strain>
    </source>
</reference>
<organism evidence="1 2">
    <name type="scientific">Vitis vinifera</name>
    <name type="common">Grape</name>
    <dbReference type="NCBI Taxonomy" id="29760"/>
    <lineage>
        <taxon>Eukaryota</taxon>
        <taxon>Viridiplantae</taxon>
        <taxon>Streptophyta</taxon>
        <taxon>Embryophyta</taxon>
        <taxon>Tracheophyta</taxon>
        <taxon>Spermatophyta</taxon>
        <taxon>Magnoliopsida</taxon>
        <taxon>eudicotyledons</taxon>
        <taxon>Gunneridae</taxon>
        <taxon>Pentapetalae</taxon>
        <taxon>rosids</taxon>
        <taxon>Vitales</taxon>
        <taxon>Vitaceae</taxon>
        <taxon>Viteae</taxon>
        <taxon>Vitis</taxon>
    </lineage>
</organism>
<dbReference type="HOGENOM" id="CLU_3428848_0_0_1"/>
<protein>
    <submittedName>
        <fullName evidence="1">Uncharacterized protein</fullName>
    </submittedName>
</protein>
<dbReference type="EMBL" id="FN594980">
    <property type="protein sequence ID" value="CCB45185.1"/>
    <property type="molecule type" value="Genomic_DNA"/>
</dbReference>
<name>F6GZ07_VITVI</name>
<proteinExistence type="predicted"/>
<gene>
    <name evidence="1" type="ORF">VIT_00s0259g00030</name>
</gene>
<evidence type="ECO:0000313" key="2">
    <source>
        <dbReference type="Proteomes" id="UP000009183"/>
    </source>
</evidence>
<dbReference type="InParanoid" id="F6GZ07"/>
<accession>F6GZ07</accession>
<dbReference type="Proteomes" id="UP000009183">
    <property type="component" value="Unassembled WGS sequence, unordered"/>
</dbReference>
<keyword evidence="2" id="KW-1185">Reference proteome</keyword>